<dbReference type="InterPro" id="IPR005151">
    <property type="entry name" value="Tail-specific_protease"/>
</dbReference>
<dbReference type="PANTHER" id="PTHR37049">
    <property type="entry name" value="PEPTIDASE S41 FAMILY PROTEIN"/>
    <property type="match status" value="1"/>
</dbReference>
<dbReference type="AlphaFoldDB" id="A0A0D1ZGP5"/>
<dbReference type="PANTHER" id="PTHR37049:SF4">
    <property type="entry name" value="RHODANESE DOMAIN-CONTAINING PROTEIN"/>
    <property type="match status" value="1"/>
</dbReference>
<dbReference type="InterPro" id="IPR052766">
    <property type="entry name" value="S41A_metabolite_peptidase"/>
</dbReference>
<dbReference type="VEuPathDB" id="FungiDB:PV07_06845"/>
<feature type="signal peptide" evidence="1">
    <location>
        <begin position="1"/>
        <end position="21"/>
    </location>
</feature>
<keyword evidence="5" id="KW-1185">Reference proteome</keyword>
<feature type="chain" id="PRO_5002237658" evidence="1">
    <location>
        <begin position="22"/>
        <end position="781"/>
    </location>
</feature>
<dbReference type="Pfam" id="PF03572">
    <property type="entry name" value="Peptidase_S41"/>
    <property type="match status" value="1"/>
</dbReference>
<protein>
    <submittedName>
        <fullName evidence="4">Uncharacterized protein</fullName>
    </submittedName>
</protein>
<evidence type="ECO:0000259" key="3">
    <source>
        <dbReference type="Pfam" id="PF23658"/>
    </source>
</evidence>
<dbReference type="OrthoDB" id="27214at2759"/>
<dbReference type="STRING" id="569365.A0A0D1ZGP5"/>
<dbReference type="InterPro" id="IPR029045">
    <property type="entry name" value="ClpP/crotonase-like_dom_sf"/>
</dbReference>
<evidence type="ECO:0000313" key="5">
    <source>
        <dbReference type="Proteomes" id="UP000054466"/>
    </source>
</evidence>
<evidence type="ECO:0000313" key="4">
    <source>
        <dbReference type="EMBL" id="KIW27066.1"/>
    </source>
</evidence>
<evidence type="ECO:0000256" key="1">
    <source>
        <dbReference type="SAM" id="SignalP"/>
    </source>
</evidence>
<keyword evidence="1" id="KW-0732">Signal</keyword>
<dbReference type="RefSeq" id="XP_016247282.1">
    <property type="nucleotide sequence ID" value="XM_016393863.1"/>
</dbReference>
<accession>A0A0D1ZGP5</accession>
<name>A0A0D1ZGP5_9EURO</name>
<dbReference type="GO" id="GO:0006508">
    <property type="term" value="P:proteolysis"/>
    <property type="evidence" value="ECO:0007669"/>
    <property type="project" value="InterPro"/>
</dbReference>
<evidence type="ECO:0000259" key="2">
    <source>
        <dbReference type="Pfam" id="PF03572"/>
    </source>
</evidence>
<dbReference type="InterPro" id="IPR056186">
    <property type="entry name" value="PDZ_CPAF-rel"/>
</dbReference>
<organism evidence="4 5">
    <name type="scientific">Cladophialophora immunda</name>
    <dbReference type="NCBI Taxonomy" id="569365"/>
    <lineage>
        <taxon>Eukaryota</taxon>
        <taxon>Fungi</taxon>
        <taxon>Dikarya</taxon>
        <taxon>Ascomycota</taxon>
        <taxon>Pezizomycotina</taxon>
        <taxon>Eurotiomycetes</taxon>
        <taxon>Chaetothyriomycetidae</taxon>
        <taxon>Chaetothyriales</taxon>
        <taxon>Herpotrichiellaceae</taxon>
        <taxon>Cladophialophora</taxon>
    </lineage>
</organism>
<dbReference type="SUPFAM" id="SSF52096">
    <property type="entry name" value="ClpP/crotonase"/>
    <property type="match status" value="1"/>
</dbReference>
<feature type="domain" description="CPAF-like PDZ" evidence="3">
    <location>
        <begin position="169"/>
        <end position="291"/>
    </location>
</feature>
<feature type="domain" description="Tail specific protease" evidence="2">
    <location>
        <begin position="362"/>
        <end position="424"/>
    </location>
</feature>
<dbReference type="Proteomes" id="UP000054466">
    <property type="component" value="Unassembled WGS sequence"/>
</dbReference>
<dbReference type="Gene3D" id="3.90.226.10">
    <property type="entry name" value="2-enoyl-CoA Hydratase, Chain A, domain 1"/>
    <property type="match status" value="1"/>
</dbReference>
<dbReference type="Pfam" id="PF23658">
    <property type="entry name" value="PDZ_CPAF_rel"/>
    <property type="match status" value="1"/>
</dbReference>
<dbReference type="GeneID" id="27346039"/>
<dbReference type="GO" id="GO:0008236">
    <property type="term" value="F:serine-type peptidase activity"/>
    <property type="evidence" value="ECO:0007669"/>
    <property type="project" value="InterPro"/>
</dbReference>
<proteinExistence type="predicted"/>
<reference evidence="4 5" key="1">
    <citation type="submission" date="2015-01" db="EMBL/GenBank/DDBJ databases">
        <title>The Genome Sequence of Cladophialophora immunda CBS83496.</title>
        <authorList>
            <consortium name="The Broad Institute Genomics Platform"/>
            <person name="Cuomo C."/>
            <person name="de Hoog S."/>
            <person name="Gorbushina A."/>
            <person name="Stielow B."/>
            <person name="Teixiera M."/>
            <person name="Abouelleil A."/>
            <person name="Chapman S.B."/>
            <person name="Priest M."/>
            <person name="Young S.K."/>
            <person name="Wortman J."/>
            <person name="Nusbaum C."/>
            <person name="Birren B."/>
        </authorList>
    </citation>
    <scope>NUCLEOTIDE SEQUENCE [LARGE SCALE GENOMIC DNA]</scope>
    <source>
        <strain evidence="4 5">CBS 83496</strain>
    </source>
</reference>
<sequence length="781" mass="83752">MFSSTTFHALCVLALTVAVESQSGTLTATPTATPTAQEPCAQVSAYSSQYLSANPSALNVAMPPDMAYACLQSVPLVKEDTLALLTGFKAWVQWQSNIAWVKDPPASWPFPAVDLVGGLEELTAKVEDGTITQEIDFETQLVDLITSVRDGHFTFSPDAYSVFNFANLHVPIVSVSSDGKQLPEIYALLDLKAQAQEEAKGWTPSPIVKINGTEAVSWLSEKAFNGTMTHQDLDTLYNRVFFTITATTNAGYGYFSTPSLSRFWGSSIAVEFKNGSQVSIPIQAITNKDFTNVVDGESFYQSFCNATAKAMAAASASSTSPAQPTATTAPDPTALIPQYPSAIAISDDGSLAGYFLDDEPSVAVLAIHEMSETAQVSTQQSLTRFLQQCRQANKTHLIVDVSQNVGGSIIVAYDIFKQLFPSVQPYLGAQLRAHEQVNILGTFITSLIQQAEKQKPVNVEDLNNDGLFTLFDATSIDDDSGQPFQSWEQYFGPVQVHGDNFTHQYQLNLSNAAYDEGTGGIVVSGYANNSKVAPQPFLSENIVTFGDGFCGSACTIFLHLLKYQGKVKSIAGGGRPQPGPMQAMGGTKGCQVEPLDYINQAMLFFYQNASSEAIKEANQTALKVLADQADTLLLRNDAGAAVQVNLLNSIAQYDQSQTPLQFVYEAADCRLWYQTAHASDVTAIWNTVAEQAFGLNGQEKYSLCVPGSTNQPSSLSGNQTLFQGGQIVNVTGYNPGEDATQSDSSEQNGSASLAFGAGNLSSMVLGILLVVVASSSANWLI</sequence>
<dbReference type="EMBL" id="KN847043">
    <property type="protein sequence ID" value="KIW27066.1"/>
    <property type="molecule type" value="Genomic_DNA"/>
</dbReference>
<gene>
    <name evidence="4" type="ORF">PV07_06845</name>
</gene>